<name>A0A437DKQ0_ORYJA</name>
<accession>A0A437DKQ0</accession>
<evidence type="ECO:0000256" key="1">
    <source>
        <dbReference type="SAM" id="MobiDB-lite"/>
    </source>
</evidence>
<feature type="region of interest" description="Disordered" evidence="1">
    <location>
        <begin position="73"/>
        <end position="125"/>
    </location>
</feature>
<feature type="compositionally biased region" description="Acidic residues" evidence="1">
    <location>
        <begin position="75"/>
        <end position="85"/>
    </location>
</feature>
<dbReference type="AlphaFoldDB" id="A0A437DKQ0"/>
<organism evidence="2 3">
    <name type="scientific">Oryzias javanicus</name>
    <name type="common">Javanese ricefish</name>
    <name type="synonym">Aplocheilus javanicus</name>
    <dbReference type="NCBI Taxonomy" id="123683"/>
    <lineage>
        <taxon>Eukaryota</taxon>
        <taxon>Metazoa</taxon>
        <taxon>Chordata</taxon>
        <taxon>Craniata</taxon>
        <taxon>Vertebrata</taxon>
        <taxon>Euteleostomi</taxon>
        <taxon>Actinopterygii</taxon>
        <taxon>Neopterygii</taxon>
        <taxon>Teleostei</taxon>
        <taxon>Neoteleostei</taxon>
        <taxon>Acanthomorphata</taxon>
        <taxon>Ovalentaria</taxon>
        <taxon>Atherinomorphae</taxon>
        <taxon>Beloniformes</taxon>
        <taxon>Adrianichthyidae</taxon>
        <taxon>Oryziinae</taxon>
        <taxon>Oryzias</taxon>
    </lineage>
</organism>
<dbReference type="OrthoDB" id="654211at2759"/>
<protein>
    <submittedName>
        <fullName evidence="2">Uncharacterized protein</fullName>
    </submittedName>
</protein>
<proteinExistence type="predicted"/>
<evidence type="ECO:0000313" key="3">
    <source>
        <dbReference type="Proteomes" id="UP000283210"/>
    </source>
</evidence>
<evidence type="ECO:0000313" key="2">
    <source>
        <dbReference type="EMBL" id="RVE75375.1"/>
    </source>
</evidence>
<reference evidence="2 3" key="1">
    <citation type="submission" date="2018-11" db="EMBL/GenBank/DDBJ databases">
        <authorList>
            <person name="Lopez-Roques C."/>
            <person name="Donnadieu C."/>
            <person name="Bouchez O."/>
            <person name="Klopp C."/>
            <person name="Cabau C."/>
            <person name="Zahm M."/>
        </authorList>
    </citation>
    <scope>NUCLEOTIDE SEQUENCE [LARGE SCALE GENOMIC DNA]</scope>
    <source>
        <strain evidence="2">RS831</strain>
        <tissue evidence="2">Whole body</tissue>
    </source>
</reference>
<dbReference type="EMBL" id="CM012438">
    <property type="protein sequence ID" value="RVE75375.1"/>
    <property type="molecule type" value="Genomic_DNA"/>
</dbReference>
<gene>
    <name evidence="2" type="ORF">OJAV_G00016340</name>
</gene>
<sequence length="137" mass="15953">MSSLQSLREFICERLAAAAEEIFRHCEGTIVQYEEELCRQRRLLGIRKPQLQLHQIELPQHHLRNRLINSYCKQEEEEEEEEDPEPPQMIEEQEAFFISQQKPRSSSSAANHSPPPPPECIDAGVQDDSWLCLAQQE</sequence>
<keyword evidence="3" id="KW-1185">Reference proteome</keyword>
<reference evidence="2 3" key="2">
    <citation type="submission" date="2019-01" db="EMBL/GenBank/DDBJ databases">
        <title>A chromosome length genome reference of the Java medaka (oryzias javanicus).</title>
        <authorList>
            <person name="Herpin A."/>
            <person name="Takehana Y."/>
            <person name="Naruse K."/>
            <person name="Ansai S."/>
            <person name="Kawaguchi M."/>
        </authorList>
    </citation>
    <scope>NUCLEOTIDE SEQUENCE [LARGE SCALE GENOMIC DNA]</scope>
    <source>
        <strain evidence="2">RS831</strain>
        <tissue evidence="2">Whole body</tissue>
    </source>
</reference>
<dbReference type="Proteomes" id="UP000283210">
    <property type="component" value="Chromosome 2"/>
</dbReference>